<dbReference type="SUPFAM" id="SSF56176">
    <property type="entry name" value="FAD-binding/transporter-associated domain-like"/>
    <property type="match status" value="1"/>
</dbReference>
<dbReference type="KEGG" id="lmoi:VV02_00430"/>
<feature type="domain" description="FAD-binding PCMH-type" evidence="6">
    <location>
        <begin position="38"/>
        <end position="206"/>
    </location>
</feature>
<name>A0A0K1JDC6_9MICO</name>
<gene>
    <name evidence="7" type="ORF">VV02_00430</name>
</gene>
<dbReference type="GO" id="GO:0016491">
    <property type="term" value="F:oxidoreductase activity"/>
    <property type="evidence" value="ECO:0007669"/>
    <property type="project" value="UniProtKB-KW"/>
</dbReference>
<dbReference type="InterPro" id="IPR006093">
    <property type="entry name" value="Oxy_OxRdtase_FAD_BS"/>
</dbReference>
<proteinExistence type="inferred from homology"/>
<dbReference type="EMBL" id="CP011112">
    <property type="protein sequence ID" value="AKU14696.1"/>
    <property type="molecule type" value="Genomic_DNA"/>
</dbReference>
<dbReference type="AlphaFoldDB" id="A0A0K1JDC6"/>
<keyword evidence="8" id="KW-1185">Reference proteome</keyword>
<dbReference type="PANTHER" id="PTHR42973:SF39">
    <property type="entry name" value="FAD-BINDING PCMH-TYPE DOMAIN-CONTAINING PROTEIN"/>
    <property type="match status" value="1"/>
</dbReference>
<dbReference type="RefSeq" id="WP_052589216.1">
    <property type="nucleotide sequence ID" value="NZ_CP011112.1"/>
</dbReference>
<evidence type="ECO:0000256" key="1">
    <source>
        <dbReference type="ARBA" id="ARBA00001974"/>
    </source>
</evidence>
<dbReference type="InterPro" id="IPR050416">
    <property type="entry name" value="FAD-linked_Oxidoreductase"/>
</dbReference>
<dbReference type="InterPro" id="IPR016169">
    <property type="entry name" value="FAD-bd_PCMH_sub2"/>
</dbReference>
<dbReference type="PANTHER" id="PTHR42973">
    <property type="entry name" value="BINDING OXIDOREDUCTASE, PUTATIVE (AFU_ORTHOLOGUE AFUA_1G17690)-RELATED"/>
    <property type="match status" value="1"/>
</dbReference>
<accession>A0A0K1JDC6</accession>
<dbReference type="Proteomes" id="UP000066480">
    <property type="component" value="Chromosome"/>
</dbReference>
<comment type="cofactor">
    <cofactor evidence="1">
        <name>FAD</name>
        <dbReference type="ChEBI" id="CHEBI:57692"/>
    </cofactor>
</comment>
<dbReference type="GO" id="GO:0071949">
    <property type="term" value="F:FAD binding"/>
    <property type="evidence" value="ECO:0007669"/>
    <property type="project" value="InterPro"/>
</dbReference>
<dbReference type="PROSITE" id="PS51387">
    <property type="entry name" value="FAD_PCMH"/>
    <property type="match status" value="1"/>
</dbReference>
<dbReference type="InterPro" id="IPR016167">
    <property type="entry name" value="FAD-bd_PCMH_sub1"/>
</dbReference>
<dbReference type="Pfam" id="PF01565">
    <property type="entry name" value="FAD_binding_4"/>
    <property type="match status" value="1"/>
</dbReference>
<reference evidence="7 8" key="1">
    <citation type="submission" date="2015-03" db="EMBL/GenBank/DDBJ databases">
        <title>Luteipulveratus halotolerans sp. nov., a novel actinobacterium (Dermacoccaceae) from Sarawak, Malaysia.</title>
        <authorList>
            <person name="Juboi H."/>
            <person name="Basik A."/>
            <person name="Shamsul S.S."/>
            <person name="Arnold P."/>
            <person name="Schmitt E.K."/>
            <person name="Sanglier J.-J."/>
            <person name="Yeo T."/>
        </authorList>
    </citation>
    <scope>NUCLEOTIDE SEQUENCE [LARGE SCALE GENOMIC DNA]</scope>
    <source>
        <strain evidence="7 8">MN07-A0370</strain>
    </source>
</reference>
<dbReference type="InterPro" id="IPR006094">
    <property type="entry name" value="Oxid_FAD_bind_N"/>
</dbReference>
<keyword evidence="5" id="KW-0560">Oxidoreductase</keyword>
<evidence type="ECO:0000256" key="5">
    <source>
        <dbReference type="ARBA" id="ARBA00023002"/>
    </source>
</evidence>
<dbReference type="PROSITE" id="PS00862">
    <property type="entry name" value="OX2_COVAL_FAD"/>
    <property type="match status" value="1"/>
</dbReference>
<protein>
    <recommendedName>
        <fullName evidence="6">FAD-binding PCMH-type domain-containing protein</fullName>
    </recommendedName>
</protein>
<dbReference type="InterPro" id="IPR016166">
    <property type="entry name" value="FAD-bd_PCMH"/>
</dbReference>
<evidence type="ECO:0000259" key="6">
    <source>
        <dbReference type="PROSITE" id="PS51387"/>
    </source>
</evidence>
<evidence type="ECO:0000313" key="7">
    <source>
        <dbReference type="EMBL" id="AKU14696.1"/>
    </source>
</evidence>
<evidence type="ECO:0000256" key="4">
    <source>
        <dbReference type="ARBA" id="ARBA00022827"/>
    </source>
</evidence>
<evidence type="ECO:0000256" key="2">
    <source>
        <dbReference type="ARBA" id="ARBA00005466"/>
    </source>
</evidence>
<dbReference type="Pfam" id="PF08031">
    <property type="entry name" value="BBE"/>
    <property type="match status" value="1"/>
</dbReference>
<keyword evidence="3" id="KW-0285">Flavoprotein</keyword>
<dbReference type="InterPro" id="IPR036318">
    <property type="entry name" value="FAD-bd_PCMH-like_sf"/>
</dbReference>
<evidence type="ECO:0000256" key="3">
    <source>
        <dbReference type="ARBA" id="ARBA00022630"/>
    </source>
</evidence>
<dbReference type="STRING" id="571913.VV02_00430"/>
<evidence type="ECO:0000313" key="8">
    <source>
        <dbReference type="Proteomes" id="UP000066480"/>
    </source>
</evidence>
<dbReference type="InterPro" id="IPR012951">
    <property type="entry name" value="BBE"/>
</dbReference>
<comment type="similarity">
    <text evidence="2">Belongs to the oxygen-dependent FAD-linked oxidoreductase family.</text>
</comment>
<organism evidence="7 8">
    <name type="scientific">Luteipulveratus mongoliensis</name>
    <dbReference type="NCBI Taxonomy" id="571913"/>
    <lineage>
        <taxon>Bacteria</taxon>
        <taxon>Bacillati</taxon>
        <taxon>Actinomycetota</taxon>
        <taxon>Actinomycetes</taxon>
        <taxon>Micrococcales</taxon>
        <taxon>Dermacoccaceae</taxon>
        <taxon>Luteipulveratus</taxon>
    </lineage>
</organism>
<dbReference type="Gene3D" id="3.40.462.20">
    <property type="match status" value="1"/>
</dbReference>
<dbReference type="PATRIC" id="fig|571913.6.peg.86"/>
<dbReference type="Gene3D" id="3.30.465.10">
    <property type="match status" value="1"/>
</dbReference>
<dbReference type="Gene3D" id="3.30.43.10">
    <property type="entry name" value="Uridine Diphospho-n-acetylenolpyruvylglucosamine Reductase, domain 2"/>
    <property type="match status" value="1"/>
</dbReference>
<keyword evidence="4" id="KW-0274">FAD</keyword>
<sequence length="458" mass="48692">MAFSTADIIKLQMTLKGPVFKPGSAEFDQERAGFNLCVQQRPALIVSATCADDVAAAVRFAARHEMPVSVLATGHGPTGWAEGSLMISTRRMDGLSVDPEARTARVEAGVRWQEVIEATAKHGLAGLVGSSPTLGVTSYTLGGGLGPLGRAYGWAADKVRSLDLVTATGRQLTVTPDEHPELFWALRGGKGNFGVVTAMEFGLVPVATLYGGTIFFDGAHADEVLHAYRAWTETVPDQMTSSIALLRLPPMPDVPPPLQGRLTVAVRIAYVGTPADGEHLVAPLRAVANSLIDTVDEIAYADIATVHMDPTQPMPAFERTTALGVLDADAVDAILDLAGPDSDCSLVMVEIRHLGGALARQPRHPNAVGNRDAAFTCFAVTMGGPEQAVRIEAALDEVVQALEPWSTGGRLVNFVGAHAPVEDYAAAWDGPTYERLRLVKTMHDPNNVFRINANVQPL</sequence>